<keyword evidence="3" id="KW-0540">Nuclease</keyword>
<keyword evidence="1" id="KW-0808">Transferase</keyword>
<dbReference type="Proteomes" id="UP001189429">
    <property type="component" value="Unassembled WGS sequence"/>
</dbReference>
<evidence type="ECO:0000259" key="9">
    <source>
        <dbReference type="PROSITE" id="PS50994"/>
    </source>
</evidence>
<feature type="region of interest" description="Disordered" evidence="8">
    <location>
        <begin position="683"/>
        <end position="705"/>
    </location>
</feature>
<evidence type="ECO:0000256" key="7">
    <source>
        <dbReference type="SAM" id="Coils"/>
    </source>
</evidence>
<feature type="region of interest" description="Disordered" evidence="8">
    <location>
        <begin position="1"/>
        <end position="25"/>
    </location>
</feature>
<gene>
    <name evidence="10" type="ORF">PCOR1329_LOCUS54163</name>
</gene>
<feature type="coiled-coil region" evidence="7">
    <location>
        <begin position="2387"/>
        <end position="2421"/>
    </location>
</feature>
<keyword evidence="6" id="KW-0695">RNA-directed DNA polymerase</keyword>
<keyword evidence="4" id="KW-0255">Endonuclease</keyword>
<feature type="region of interest" description="Disordered" evidence="8">
    <location>
        <begin position="2622"/>
        <end position="2680"/>
    </location>
</feature>
<dbReference type="InterPro" id="IPR000477">
    <property type="entry name" value="RT_dom"/>
</dbReference>
<evidence type="ECO:0000256" key="1">
    <source>
        <dbReference type="ARBA" id="ARBA00022679"/>
    </source>
</evidence>
<dbReference type="InterPro" id="IPR043502">
    <property type="entry name" value="DNA/RNA_pol_sf"/>
</dbReference>
<evidence type="ECO:0000256" key="3">
    <source>
        <dbReference type="ARBA" id="ARBA00022722"/>
    </source>
</evidence>
<dbReference type="InterPro" id="IPR041373">
    <property type="entry name" value="RT_RNaseH"/>
</dbReference>
<dbReference type="Gene3D" id="3.30.420.10">
    <property type="entry name" value="Ribonuclease H-like superfamily/Ribonuclease H"/>
    <property type="match status" value="1"/>
</dbReference>
<dbReference type="Pfam" id="PF00078">
    <property type="entry name" value="RVT_1"/>
    <property type="match status" value="1"/>
</dbReference>
<evidence type="ECO:0000256" key="4">
    <source>
        <dbReference type="ARBA" id="ARBA00022759"/>
    </source>
</evidence>
<dbReference type="Gene3D" id="1.10.340.70">
    <property type="match status" value="1"/>
</dbReference>
<evidence type="ECO:0000256" key="5">
    <source>
        <dbReference type="ARBA" id="ARBA00022801"/>
    </source>
</evidence>
<dbReference type="InterPro" id="IPR001584">
    <property type="entry name" value="Integrase_cat-core"/>
</dbReference>
<feature type="compositionally biased region" description="Acidic residues" evidence="8">
    <location>
        <begin position="246"/>
        <end position="260"/>
    </location>
</feature>
<dbReference type="Pfam" id="PF00665">
    <property type="entry name" value="rve"/>
    <property type="match status" value="1"/>
</dbReference>
<dbReference type="InterPro" id="IPR050951">
    <property type="entry name" value="Retrovirus_Pol_polyprotein"/>
</dbReference>
<feature type="compositionally biased region" description="Polar residues" evidence="8">
    <location>
        <begin position="2634"/>
        <end position="2645"/>
    </location>
</feature>
<feature type="region of interest" description="Disordered" evidence="8">
    <location>
        <begin position="219"/>
        <end position="311"/>
    </location>
</feature>
<dbReference type="PANTHER" id="PTHR37984">
    <property type="entry name" value="PROTEIN CBG26694"/>
    <property type="match status" value="1"/>
</dbReference>
<keyword evidence="7" id="KW-0175">Coiled coil</keyword>
<dbReference type="InterPro" id="IPR043128">
    <property type="entry name" value="Rev_trsase/Diguanyl_cyclase"/>
</dbReference>
<dbReference type="Pfam" id="PF17917">
    <property type="entry name" value="RT_RNaseH"/>
    <property type="match status" value="1"/>
</dbReference>
<dbReference type="Pfam" id="PF17921">
    <property type="entry name" value="Integrase_H2C2"/>
    <property type="match status" value="1"/>
</dbReference>
<comment type="caution">
    <text evidence="10">The sequence shown here is derived from an EMBL/GenBank/DDBJ whole genome shotgun (WGS) entry which is preliminary data.</text>
</comment>
<dbReference type="InterPro" id="IPR012337">
    <property type="entry name" value="RNaseH-like_sf"/>
</dbReference>
<dbReference type="CDD" id="cd15489">
    <property type="entry name" value="PHD_SF"/>
    <property type="match status" value="1"/>
</dbReference>
<dbReference type="Gene3D" id="3.30.70.270">
    <property type="match status" value="2"/>
</dbReference>
<evidence type="ECO:0000256" key="8">
    <source>
        <dbReference type="SAM" id="MobiDB-lite"/>
    </source>
</evidence>
<organism evidence="10 11">
    <name type="scientific">Prorocentrum cordatum</name>
    <dbReference type="NCBI Taxonomy" id="2364126"/>
    <lineage>
        <taxon>Eukaryota</taxon>
        <taxon>Sar</taxon>
        <taxon>Alveolata</taxon>
        <taxon>Dinophyceae</taxon>
        <taxon>Prorocentrales</taxon>
        <taxon>Prorocentraceae</taxon>
        <taxon>Prorocentrum</taxon>
    </lineage>
</organism>
<feature type="domain" description="Integrase catalytic" evidence="9">
    <location>
        <begin position="1728"/>
        <end position="1892"/>
    </location>
</feature>
<name>A0ABN9V307_9DINO</name>
<feature type="compositionally biased region" description="Low complexity" evidence="8">
    <location>
        <begin position="11"/>
        <end position="21"/>
    </location>
</feature>
<evidence type="ECO:0000313" key="10">
    <source>
        <dbReference type="EMBL" id="CAK0867164.1"/>
    </source>
</evidence>
<feature type="compositionally biased region" description="Basic residues" evidence="8">
    <location>
        <begin position="2662"/>
        <end position="2671"/>
    </location>
</feature>
<keyword evidence="2" id="KW-0548">Nucleotidyltransferase</keyword>
<dbReference type="SUPFAM" id="SSF56672">
    <property type="entry name" value="DNA/RNA polymerases"/>
    <property type="match status" value="2"/>
</dbReference>
<dbReference type="PANTHER" id="PTHR37984:SF5">
    <property type="entry name" value="PROTEIN NYNRIN-LIKE"/>
    <property type="match status" value="1"/>
</dbReference>
<evidence type="ECO:0000256" key="2">
    <source>
        <dbReference type="ARBA" id="ARBA00022695"/>
    </source>
</evidence>
<feature type="compositionally biased region" description="Basic and acidic residues" evidence="8">
    <location>
        <begin position="1"/>
        <end position="10"/>
    </location>
</feature>
<evidence type="ECO:0000313" key="11">
    <source>
        <dbReference type="Proteomes" id="UP001189429"/>
    </source>
</evidence>
<keyword evidence="11" id="KW-1185">Reference proteome</keyword>
<dbReference type="EMBL" id="CAUYUJ010016615">
    <property type="protein sequence ID" value="CAK0867164.1"/>
    <property type="molecule type" value="Genomic_DNA"/>
</dbReference>
<dbReference type="PROSITE" id="PS50994">
    <property type="entry name" value="INTEGRASE"/>
    <property type="match status" value="1"/>
</dbReference>
<dbReference type="InterPro" id="IPR036397">
    <property type="entry name" value="RNaseH_sf"/>
</dbReference>
<accession>A0ABN9V307</accession>
<feature type="compositionally biased region" description="Basic and acidic residues" evidence="8">
    <location>
        <begin position="232"/>
        <end position="245"/>
    </location>
</feature>
<dbReference type="InterPro" id="IPR041588">
    <property type="entry name" value="Integrase_H2C2"/>
</dbReference>
<protein>
    <recommendedName>
        <fullName evidence="9">Integrase catalytic domain-containing protein</fullName>
    </recommendedName>
</protein>
<keyword evidence="5" id="KW-0378">Hydrolase</keyword>
<sequence length="2680" mass="295155">MSTRTLEQRRAQTAKARATLAARREQDRQAAAAAAAAQEVVPSGYEEGQLVAHGSAWASGAWVEPRGQLRPVRGARGAGSHGQLPALVCVECSEYIGAELYTNCNRCGEPVHAACGHRGQDAYGPTQELYCSECLQRLEELLWAERVQGEVASQRRSGMASQALSTTAGVVASSAFVVGAAAGATAATAVRAAGAVSRGIVAGVELARPRQEETAEILAGTEHAALPPMPEEGSREEQDGRGEEREGPEEDQDGSAEEQEGGPGAYVSGSTLDGGTAEPIDEPQRSEGAGPPGLGAAPRHPRQRNAGEGREEARVLLAARVPQGLRGGGGPSAMSALETAVGFQVEAVEVHRRLEEVHRRLEDSESVVDRTMALVAEECRRALEFDRAYLRGRVEALEEMLRTRPPAAPPPAPAAGSGSAGRTNIRVKAEVEWPKYDATDIYYDVEEFFKDLKRVMMLASAGKGYPAQEKLEMLRGGLSGVPLLDFKTFVDDNELRNATLERGTDSAREDLWQEVEAYLKRSFHRPLLERQRRARAEYNACSMRNGEIREYMAFQTDFKRCLKNLERSGLAKAREEVKVDFIEKLTEECATHIMLTPYTDARTGNVGLVRDLEAAMEMARSFFAVQDTKRVVFAAEKIEVNREARFGGRLGQPSHGFRSNPQGAGFNTDRLIGDILISRWGRPEGRKDSAAPSAGHVAQRSSTEERCAFDELEDEAALPTEESPFPADDAPSGPPEAQLAVSPPLRRFADIANIRPRPRPEPGRNHKLWISFGGVRVKGCKDTGAAATTIPESLVMRIIRQHADTDPGSKDYPIGELMEYRPPIRLIGFGSAEPVDIKYGCVLYTTFHLPRYPLLGARTVGPEGLHIDTTLEHHVVRKLGLTCARAELGRPCGREEVAEEQRGVQHVFRATEDVYVPAGEERVAKDAPLHIEPGAPVARLAPCLSASALAQREHDFRSAFRAADPTVIEHLVRLSAVLETAANGGLSFKLSKCQLLQPELRLLGTITGREGQKPDPAKVQGIMDFPPPTTKGQLREFFGSVNWLRPFLSTAFSRESAGLRRYLKKEVDDNYGALDEEGMASFRMIQKLVAEFIALCVPDYAAAADWERTGRCFEIVLDASLLGGGAALFQLNAELGKPRPLAMCSRSFTTAQQAWPAWQRELGMMKEAVLEFAPICAGYRTLAWTDHRNNTSVSMIPPEECGEKVIRWWGIILQSGVIVCFLAGKMNPSDGLSRNPRDRDALLARRAWLLKNPSELAADFKQTEFEDALTLEQLADARWSLFRSPWELEEVEAGEVFVATAGGGFRNILEVLAVPSWEAVEPGTFAKEVERLLVAARSEEADLFAPLVVEADAPMVDEEGLGFWFRQPRGPDSASSRKELRRSLFTAVLELLRQMRRRPPHVVVALGQGAVVAAFACHPAVRELVYRHRFVQPFESEAMESAAKGVAQWFFVHAAAVLRAGLMSRLFDLVPEMTPLPDVWSEHQVQRGASSRSDARCLAARFSNGAVLERGGGRRDFAALKVRGPLPTPIAFEEDLTLQEAERRGHVDGTELGRLAGPLRPYVVTAQELDPECSKMLRYLSWETEKVVKPSVDLRAHGLTQEDAARLRREAARFCIGEDGALLRRLTPELPGDPAAVPVLPAGALIPEVERDPHRDPAVKTTWRNWAMLAAHAGEYGGHAKLEEALVKLRATAWWSSMSNDLARFIERCPTCASDRRPGRLALTRSEHPRTPFDTVQIDLQGPWCPGSKEGWRYVFTLICVFTRYPTLRGQNTKSKTDTARTFLSIIWELGTFPRVVQSDRGREFVNDLMQEVLVLLRMRPYATPAYTPRINGIVERSHQQMATTLRLLVHELAKSSPQLWGEFLACLQYHLRHHRVADSQVTPFRLVHGWAAALPTMRSLAPWATVPAAMVEDEWLRSMVVGWKAITSRFKAYLDDYEVKAAVARDRKARWQVFRAGDMVMLERPPRVGDPSKGLLEAMEGPYRIIRMIGEHRAVLAELDSETLVPRAPAGEHGIATSRLTLVPAAVCRPLQLDEDSPSAEAPLLREDARRRWSKATPGVLLLAEGSDGAFLGEVRVNYPRRLLVSLARFGMRADGTWARLYLRADGVETFDPTLTEVRADVPYVDLRAEARLSDSRLDARSRRAAEALHLTFRPHAAPAAEEPPARPEDIAAASPTLEDTFPEVPNVFIDGSRRSVVPKAMDADELRRIKTDEIVFDTAARSTARYAEIIAFEASKPNGRRVCDDRRVNAVTRRMYYPIPRVDDTLRRCAGRRWLSSLDAVSGFNHLPLTPRAREILAICTFSGLYAWESLPFGPCDGPQAFQAVMRRVFDGYAADWLAIYIDDLCIASGRSGGAPWRSPRHVCLKALVDAELKGYVPQDVLKKIRKATNDLKAHIDSLQKVNERTESTKADIAKLEGDHFPPGCRAFALAYESPLLDSARVEQLEMRLDLSGKTVREAKRTAYSYHLTVQKKLDLVFMARQREEFRRLTRKDNYVQQCAASVTSHVTESIAALDLDLDGADDPQAGLIDTGVSEVQIKAKANVLYTKTVAHAAAAKARMKEDRAKEAALKDKLVQEMVATKPVDLFNMAIDSRLAVRGAGKGPAPGAVSTRRFAVSTAASGTGAVQREASTKGSGKQSKASTRSSGNGSGKGANGKNAGKSKKGKAARGGRANWREY</sequence>
<dbReference type="SUPFAM" id="SSF53098">
    <property type="entry name" value="Ribonuclease H-like"/>
    <property type="match status" value="1"/>
</dbReference>
<feature type="region of interest" description="Disordered" evidence="8">
    <location>
        <begin position="720"/>
        <end position="742"/>
    </location>
</feature>
<proteinExistence type="predicted"/>
<dbReference type="CDD" id="cd01647">
    <property type="entry name" value="RT_LTR"/>
    <property type="match status" value="1"/>
</dbReference>
<reference evidence="10" key="1">
    <citation type="submission" date="2023-10" db="EMBL/GenBank/DDBJ databases">
        <authorList>
            <person name="Chen Y."/>
            <person name="Shah S."/>
            <person name="Dougan E. K."/>
            <person name="Thang M."/>
            <person name="Chan C."/>
        </authorList>
    </citation>
    <scope>NUCLEOTIDE SEQUENCE [LARGE SCALE GENOMIC DNA]</scope>
</reference>
<evidence type="ECO:0000256" key="6">
    <source>
        <dbReference type="ARBA" id="ARBA00022918"/>
    </source>
</evidence>